<comment type="subcellular location">
    <subcellularLocation>
        <location evidence="1">Secreted</location>
    </subcellularLocation>
</comment>
<dbReference type="InterPro" id="IPR013818">
    <property type="entry name" value="Lipase"/>
</dbReference>
<gene>
    <name evidence="6" type="ORF">LOTGIDRAFT_98300</name>
</gene>
<protein>
    <recommendedName>
        <fullName evidence="5">Lipase domain-containing protein</fullName>
    </recommendedName>
</protein>
<dbReference type="KEGG" id="lgi:LOTGIDRAFT_98300"/>
<evidence type="ECO:0000313" key="6">
    <source>
        <dbReference type="EMBL" id="ESP04957.1"/>
    </source>
</evidence>
<reference evidence="6 7" key="1">
    <citation type="journal article" date="2013" name="Nature">
        <title>Insights into bilaterian evolution from three spiralian genomes.</title>
        <authorList>
            <person name="Simakov O."/>
            <person name="Marletaz F."/>
            <person name="Cho S.J."/>
            <person name="Edsinger-Gonzales E."/>
            <person name="Havlak P."/>
            <person name="Hellsten U."/>
            <person name="Kuo D.H."/>
            <person name="Larsson T."/>
            <person name="Lv J."/>
            <person name="Arendt D."/>
            <person name="Savage R."/>
            <person name="Osoegawa K."/>
            <person name="de Jong P."/>
            <person name="Grimwood J."/>
            <person name="Chapman J.A."/>
            <person name="Shapiro H."/>
            <person name="Aerts A."/>
            <person name="Otillar R.P."/>
            <person name="Terry A.Y."/>
            <person name="Boore J.L."/>
            <person name="Grigoriev I.V."/>
            <person name="Lindberg D.R."/>
            <person name="Seaver E.C."/>
            <person name="Weisblat D.A."/>
            <person name="Putnam N.H."/>
            <person name="Rokhsar D.S."/>
        </authorList>
    </citation>
    <scope>NUCLEOTIDE SEQUENCE [LARGE SCALE GENOMIC DNA]</scope>
</reference>
<dbReference type="Gene3D" id="3.40.50.1820">
    <property type="entry name" value="alpha/beta hydrolase"/>
    <property type="match status" value="1"/>
</dbReference>
<dbReference type="HOGENOM" id="CLU_027171_7_3_1"/>
<feature type="non-terminal residue" evidence="6">
    <location>
        <position position="1"/>
    </location>
</feature>
<dbReference type="Proteomes" id="UP000030746">
    <property type="component" value="Unassembled WGS sequence"/>
</dbReference>
<dbReference type="RefSeq" id="XP_009044466.1">
    <property type="nucleotide sequence ID" value="XM_009046218.1"/>
</dbReference>
<organism evidence="6 7">
    <name type="scientific">Lottia gigantea</name>
    <name type="common">Giant owl limpet</name>
    <dbReference type="NCBI Taxonomy" id="225164"/>
    <lineage>
        <taxon>Eukaryota</taxon>
        <taxon>Metazoa</taxon>
        <taxon>Spiralia</taxon>
        <taxon>Lophotrochozoa</taxon>
        <taxon>Mollusca</taxon>
        <taxon>Gastropoda</taxon>
        <taxon>Patellogastropoda</taxon>
        <taxon>Lottioidea</taxon>
        <taxon>Lottiidae</taxon>
        <taxon>Lottia</taxon>
    </lineage>
</organism>
<dbReference type="SUPFAM" id="SSF53474">
    <property type="entry name" value="alpha/beta-Hydrolases"/>
    <property type="match status" value="1"/>
</dbReference>
<dbReference type="CTD" id="20253224"/>
<dbReference type="EMBL" id="KB199651">
    <property type="protein sequence ID" value="ESP04957.1"/>
    <property type="molecule type" value="Genomic_DNA"/>
</dbReference>
<proteinExistence type="inferred from homology"/>
<sequence>NVVIVDWAIGARISWRSYFWAVGNTGRVGTVTGDLIKTMMDKKHQHASKIHLIGHSLGAHAAGFTGKHMKLETNDKPGRITGLDPAGFRFINNPPSGRLAKTDADFVDVIHTNDGHVKELDFGYKSGETLGTVDFYPNGGEEQPGCD</sequence>
<feature type="domain" description="Lipase" evidence="5">
    <location>
        <begin position="1"/>
        <end position="147"/>
    </location>
</feature>
<dbReference type="GO" id="GO:0016298">
    <property type="term" value="F:lipase activity"/>
    <property type="evidence" value="ECO:0007669"/>
    <property type="project" value="InterPro"/>
</dbReference>
<dbReference type="GO" id="GO:0005615">
    <property type="term" value="C:extracellular space"/>
    <property type="evidence" value="ECO:0007669"/>
    <property type="project" value="TreeGrafter"/>
</dbReference>
<dbReference type="PANTHER" id="PTHR11610:SF173">
    <property type="entry name" value="LIPASE DOMAIN-CONTAINING PROTEIN-RELATED"/>
    <property type="match status" value="1"/>
</dbReference>
<evidence type="ECO:0000313" key="7">
    <source>
        <dbReference type="Proteomes" id="UP000030746"/>
    </source>
</evidence>
<keyword evidence="3" id="KW-0964">Secreted</keyword>
<dbReference type="OrthoDB" id="199913at2759"/>
<evidence type="ECO:0000256" key="4">
    <source>
        <dbReference type="RuleBase" id="RU004262"/>
    </source>
</evidence>
<evidence type="ECO:0000259" key="5">
    <source>
        <dbReference type="Pfam" id="PF00151"/>
    </source>
</evidence>
<evidence type="ECO:0000256" key="3">
    <source>
        <dbReference type="ARBA" id="ARBA00022525"/>
    </source>
</evidence>
<dbReference type="AlphaFoldDB" id="V4BGH2"/>
<dbReference type="GeneID" id="20253224"/>
<accession>V4BGH2</accession>
<dbReference type="OMA" id="ICILNWE"/>
<comment type="similarity">
    <text evidence="2 4">Belongs to the AB hydrolase superfamily. Lipase family.</text>
</comment>
<dbReference type="InterPro" id="IPR000734">
    <property type="entry name" value="TAG_lipase"/>
</dbReference>
<evidence type="ECO:0000256" key="2">
    <source>
        <dbReference type="ARBA" id="ARBA00010701"/>
    </source>
</evidence>
<evidence type="ECO:0000256" key="1">
    <source>
        <dbReference type="ARBA" id="ARBA00004613"/>
    </source>
</evidence>
<feature type="non-terminal residue" evidence="6">
    <location>
        <position position="147"/>
    </location>
</feature>
<dbReference type="InterPro" id="IPR029058">
    <property type="entry name" value="AB_hydrolase_fold"/>
</dbReference>
<keyword evidence="7" id="KW-1185">Reference proteome</keyword>
<name>V4BGH2_LOTGI</name>
<dbReference type="Pfam" id="PF00151">
    <property type="entry name" value="Lipase"/>
    <property type="match status" value="1"/>
</dbReference>
<dbReference type="GO" id="GO:0016042">
    <property type="term" value="P:lipid catabolic process"/>
    <property type="evidence" value="ECO:0007669"/>
    <property type="project" value="TreeGrafter"/>
</dbReference>
<dbReference type="PANTHER" id="PTHR11610">
    <property type="entry name" value="LIPASE"/>
    <property type="match status" value="1"/>
</dbReference>